<evidence type="ECO:0008006" key="3">
    <source>
        <dbReference type="Google" id="ProtNLM"/>
    </source>
</evidence>
<gene>
    <name evidence="1" type="ORF">GCM10023168_36370</name>
</gene>
<reference evidence="2" key="1">
    <citation type="journal article" date="2019" name="Int. J. Syst. Evol. Microbiol.">
        <title>The Global Catalogue of Microorganisms (GCM) 10K type strain sequencing project: providing services to taxonomists for standard genome sequencing and annotation.</title>
        <authorList>
            <consortium name="The Broad Institute Genomics Platform"/>
            <consortium name="The Broad Institute Genome Sequencing Center for Infectious Disease"/>
            <person name="Wu L."/>
            <person name="Ma J."/>
        </authorList>
    </citation>
    <scope>NUCLEOTIDE SEQUENCE [LARGE SCALE GENOMIC DNA]</scope>
    <source>
        <strain evidence="2">JCM 17809</strain>
    </source>
</reference>
<sequence length="101" mass="10528">MAVIVDFVVPGATPEQMYQVEALTQERGKAVGRPPFTGCMFIAATAIASGFRFVSAWRGEADFRAVLEDMLGPDLASVGLSAADIQTSSVFSMAIPGALSG</sequence>
<evidence type="ECO:0000313" key="1">
    <source>
        <dbReference type="EMBL" id="GAA4413456.1"/>
    </source>
</evidence>
<dbReference type="Proteomes" id="UP001500945">
    <property type="component" value="Unassembled WGS sequence"/>
</dbReference>
<evidence type="ECO:0000313" key="2">
    <source>
        <dbReference type="Proteomes" id="UP001500945"/>
    </source>
</evidence>
<protein>
    <recommendedName>
        <fullName evidence="3">ABM domain-containing protein</fullName>
    </recommendedName>
</protein>
<organism evidence="1 2">
    <name type="scientific">Fodinibacter luteus</name>
    <dbReference type="NCBI Taxonomy" id="552064"/>
    <lineage>
        <taxon>Bacteria</taxon>
        <taxon>Bacillati</taxon>
        <taxon>Actinomycetota</taxon>
        <taxon>Actinomycetes</taxon>
        <taxon>Micrococcales</taxon>
        <taxon>Intrasporangiaceae</taxon>
        <taxon>Fodinibacter (ex Wang et al. 2009)</taxon>
    </lineage>
</organism>
<dbReference type="EMBL" id="BAABGM010000027">
    <property type="protein sequence ID" value="GAA4413456.1"/>
    <property type="molecule type" value="Genomic_DNA"/>
</dbReference>
<keyword evidence="2" id="KW-1185">Reference proteome</keyword>
<dbReference type="RefSeq" id="WP_345208661.1">
    <property type="nucleotide sequence ID" value="NZ_BAABGM010000027.1"/>
</dbReference>
<proteinExistence type="predicted"/>
<accession>A0ABP8KSF9</accession>
<name>A0ABP8KSF9_9MICO</name>
<comment type="caution">
    <text evidence="1">The sequence shown here is derived from an EMBL/GenBank/DDBJ whole genome shotgun (WGS) entry which is preliminary data.</text>
</comment>